<dbReference type="PANTHER" id="PTHR30489">
    <property type="entry name" value="LIPOPROTEIN-RELEASING SYSTEM TRANSMEMBRANE PROTEIN LOLE"/>
    <property type="match status" value="1"/>
</dbReference>
<feature type="transmembrane region" description="Helical" evidence="7">
    <location>
        <begin position="367"/>
        <end position="388"/>
    </location>
</feature>
<dbReference type="Proteomes" id="UP001589585">
    <property type="component" value="Unassembled WGS sequence"/>
</dbReference>
<dbReference type="EMBL" id="JBHMFC010000033">
    <property type="protein sequence ID" value="MFB9056852.1"/>
    <property type="molecule type" value="Genomic_DNA"/>
</dbReference>
<dbReference type="PANTHER" id="PTHR30489:SF0">
    <property type="entry name" value="LIPOPROTEIN-RELEASING SYSTEM TRANSMEMBRANE PROTEIN LOLE"/>
    <property type="match status" value="1"/>
</dbReference>
<sequence length="404" mass="44787">MNFALYIAKRYLRSKSSNNAINFITIIAALGVVLGAASLFIVLAGFAGLKDFTLQFSNIVDPDLKAEAAVGKSFLLDDETIEKLNALETVTFYSKVIEERVFITSDNKSTLAVLKGVDSQFKKVNDMDPVIVQGSWFDQETNQTVIGWGISRNLSYGVLDYSRTADIYVPKPGTGQITSPNDAFNSIKTVNVGVFNINETLDDTYIYASIDLARHLLSYNPNQVSSIEFKLKEGADEATAKNTIQTLLGDDVVVKNRIQLNDKLYKMLNTENLAVYLIFTLVLIIALFNVIGSIIMMILDKKKTLNTLFNIGATIKDIRKIFFLQGAIMSVVGGLVGIFIGTLFVWNQLHGPEFLKIYITPSLPYPVTLHAENFFIVFVTISILGIIASKIATVRINKNLVEDY</sequence>
<evidence type="ECO:0000313" key="10">
    <source>
        <dbReference type="EMBL" id="MFB9056852.1"/>
    </source>
</evidence>
<name>A0ABV5FBM2_9FLAO</name>
<keyword evidence="3" id="KW-1003">Cell membrane</keyword>
<evidence type="ECO:0000256" key="1">
    <source>
        <dbReference type="ARBA" id="ARBA00004651"/>
    </source>
</evidence>
<evidence type="ECO:0000256" key="7">
    <source>
        <dbReference type="SAM" id="Phobius"/>
    </source>
</evidence>
<protein>
    <submittedName>
        <fullName evidence="10">ABC transporter permease</fullName>
    </submittedName>
</protein>
<dbReference type="InterPro" id="IPR025857">
    <property type="entry name" value="MacB_PCD"/>
</dbReference>
<accession>A0ABV5FBM2</accession>
<evidence type="ECO:0000256" key="2">
    <source>
        <dbReference type="ARBA" id="ARBA00005236"/>
    </source>
</evidence>
<feature type="transmembrane region" description="Helical" evidence="7">
    <location>
        <begin position="273"/>
        <end position="300"/>
    </location>
</feature>
<proteinExistence type="inferred from homology"/>
<comment type="similarity">
    <text evidence="2">Belongs to the ABC-4 integral membrane protein family. LolC/E subfamily.</text>
</comment>
<dbReference type="InterPro" id="IPR051447">
    <property type="entry name" value="Lipoprotein-release_system"/>
</dbReference>
<dbReference type="InterPro" id="IPR003838">
    <property type="entry name" value="ABC3_permease_C"/>
</dbReference>
<evidence type="ECO:0000259" key="8">
    <source>
        <dbReference type="Pfam" id="PF02687"/>
    </source>
</evidence>
<evidence type="ECO:0000256" key="6">
    <source>
        <dbReference type="ARBA" id="ARBA00023136"/>
    </source>
</evidence>
<organism evidence="10 11">
    <name type="scientific">Mariniflexile ostreae</name>
    <dbReference type="NCBI Taxonomy" id="1520892"/>
    <lineage>
        <taxon>Bacteria</taxon>
        <taxon>Pseudomonadati</taxon>
        <taxon>Bacteroidota</taxon>
        <taxon>Flavobacteriia</taxon>
        <taxon>Flavobacteriales</taxon>
        <taxon>Flavobacteriaceae</taxon>
        <taxon>Mariniflexile</taxon>
    </lineage>
</organism>
<gene>
    <name evidence="10" type="ORF">ACFFU9_08870</name>
</gene>
<evidence type="ECO:0000256" key="4">
    <source>
        <dbReference type="ARBA" id="ARBA00022692"/>
    </source>
</evidence>
<evidence type="ECO:0000256" key="3">
    <source>
        <dbReference type="ARBA" id="ARBA00022475"/>
    </source>
</evidence>
<feature type="domain" description="MacB-like periplasmic core" evidence="9">
    <location>
        <begin position="25"/>
        <end position="246"/>
    </location>
</feature>
<evidence type="ECO:0000313" key="11">
    <source>
        <dbReference type="Proteomes" id="UP001589585"/>
    </source>
</evidence>
<keyword evidence="11" id="KW-1185">Reference proteome</keyword>
<reference evidence="10 11" key="1">
    <citation type="submission" date="2024-09" db="EMBL/GenBank/DDBJ databases">
        <authorList>
            <person name="Sun Q."/>
            <person name="Mori K."/>
        </authorList>
    </citation>
    <scope>NUCLEOTIDE SEQUENCE [LARGE SCALE GENOMIC DNA]</scope>
    <source>
        <strain evidence="10 11">CECT 8622</strain>
    </source>
</reference>
<feature type="transmembrane region" description="Helical" evidence="7">
    <location>
        <begin position="321"/>
        <end position="347"/>
    </location>
</feature>
<evidence type="ECO:0000256" key="5">
    <source>
        <dbReference type="ARBA" id="ARBA00022989"/>
    </source>
</evidence>
<feature type="transmembrane region" description="Helical" evidence="7">
    <location>
        <begin position="21"/>
        <end position="49"/>
    </location>
</feature>
<dbReference type="Pfam" id="PF12704">
    <property type="entry name" value="MacB_PCD"/>
    <property type="match status" value="1"/>
</dbReference>
<comment type="subcellular location">
    <subcellularLocation>
        <location evidence="1">Cell membrane</location>
        <topology evidence="1">Multi-pass membrane protein</topology>
    </subcellularLocation>
</comment>
<dbReference type="RefSeq" id="WP_379861053.1">
    <property type="nucleotide sequence ID" value="NZ_JBHMFC010000033.1"/>
</dbReference>
<keyword evidence="4 7" id="KW-0812">Transmembrane</keyword>
<feature type="domain" description="ABC3 transporter permease C-terminal" evidence="8">
    <location>
        <begin position="277"/>
        <end position="396"/>
    </location>
</feature>
<comment type="caution">
    <text evidence="10">The sequence shown here is derived from an EMBL/GenBank/DDBJ whole genome shotgun (WGS) entry which is preliminary data.</text>
</comment>
<keyword evidence="6 7" id="KW-0472">Membrane</keyword>
<dbReference type="Pfam" id="PF02687">
    <property type="entry name" value="FtsX"/>
    <property type="match status" value="1"/>
</dbReference>
<keyword evidence="5 7" id="KW-1133">Transmembrane helix</keyword>
<evidence type="ECO:0000259" key="9">
    <source>
        <dbReference type="Pfam" id="PF12704"/>
    </source>
</evidence>